<feature type="coiled-coil region" evidence="2">
    <location>
        <begin position="557"/>
        <end position="598"/>
    </location>
</feature>
<keyword evidence="6" id="KW-1185">Reference proteome</keyword>
<feature type="coiled-coil region" evidence="2">
    <location>
        <begin position="639"/>
        <end position="797"/>
    </location>
</feature>
<dbReference type="GO" id="GO:0005814">
    <property type="term" value="C:centriole"/>
    <property type="evidence" value="ECO:0007669"/>
    <property type="project" value="TreeGrafter"/>
</dbReference>
<dbReference type="GO" id="GO:0005813">
    <property type="term" value="C:centrosome"/>
    <property type="evidence" value="ECO:0007669"/>
    <property type="project" value="TreeGrafter"/>
</dbReference>
<proteinExistence type="predicted"/>
<dbReference type="Pfam" id="PF15035">
    <property type="entry name" value="Rootletin"/>
    <property type="match status" value="1"/>
</dbReference>
<feature type="coiled-coil region" evidence="2">
    <location>
        <begin position="185"/>
        <end position="254"/>
    </location>
</feature>
<evidence type="ECO:0000313" key="5">
    <source>
        <dbReference type="Ensembl" id="ENSLAFP00000023187.1"/>
    </source>
</evidence>
<feature type="coiled-coil region" evidence="2">
    <location>
        <begin position="1315"/>
        <end position="1363"/>
    </location>
</feature>
<protein>
    <submittedName>
        <fullName evidence="5">Ciliary rootlet coiled-coil, rootletin family member 2</fullName>
    </submittedName>
</protein>
<sequence length="1785" mass="199859">ETTEARLRRSELEHSVDLEEALGRLEAAEQRSTGLAQVNTLLREQLEHMKKANDALAEELARTAGGVLRLRGELGRREERRQPNMESNGFNCVYWTGESQNLLPLWRQATALQAYLAELRAATERGLADMRAEAARTARRLHTACLNLDPNLRLSAHSAAGAQEQQLRDKVQEMLALQGCWDAEKVALQARLSEQTQLVERLTEENTEKEGTIRALTVEVQGLESRRGRGQPSMDDLRDQVDALRQVLNSITKVPLPSPALQGLRVFRKKGTELVQSGSTEGYEMLGQPKRPLHTTYPGPGGLSPPQAQSPAALDPALRAVRVAIERRQQREQELRWKLEASQAVAAGLREQLSECRQELLASKGPLWEQAWEHEALLGELEAHRWEAQGCRASEERLGREKAALEAVVEELRGQVDISAVERCRLEAENVELQRSLLLCAEQGNELAQQEQRSRRELDTSQGHLEQLEEKVSGLKKELVLAREALNATQLQRDVLEGENEGLRSALARAESSNADRELLVTRLKSEGVEQRDSLANMATLMEGLAQDKGTLNHLILQQLEQERDRLREQQRVLEQEQARSLEQLARAEQQLAREQAERRSLPEGSVQLAREAQLQSRWPVRHLWAGLQCQLPQVTCGKQALEEQLAQSLQDREAQMDTLQRAMQEKEALSEERAQLLAKQEALERHSRLMAKETADLRVERDSLESSLFEARQLVSKLQTQQEQLEGEAQSARLMRQALQVDMEQLKSTGEVRETKLQWDLEQLRRQVAQQERDSQLALESQAVAHREDLARLQREKRPGKVYKMLSKCRMAGTEAQRGRELKGCLCRFLPPPHSSNVQRGAASSRAPVSFTCTPSCHLQALSLKEAERNLLREELSTATQELERARQEAQGQQERAKATISTVTEELRVLQAQFTDAISTHQKESAALSTSLREVAAERSSMGREAERLRAQLDVAQEGLAVLRRELQGVEESCEGLRREALEARRALADEAREKDVLQLSNTELRASIRTAEQEKASFKRSKEEHEQKVLILEEAHAAARKEAGELRAGLREVERARADARRELQGLRRQVKALEAESQRKGQEVGELQARAARDTQLQEQGQQEALELQRRAAELEVAYEGARKEVLGLQRKLAAAEASGEAQEKQLTAQLRDSRAAEQTLQAEVRSVARKLRLADGTAEGLRARLDSACSRIRGLEQELAQAEGARRDVETQLDRLCSTLRRSLGLQGQSPVASPERSSSPTKGSDGSQAQTWRQSTSPPAESCSQLRWPSPGARDVEVLDVVCVRNALRDFVQKLWDAQRERDDARCQAVSLSSQLSEAESARARAQSRTAQLQEALAEAEEGQRRAEAEVSSVQAARALQEEALSRLEMEHLASTRAADKERCRLQVEAQLEWASELAGTRRRYLELPVAELPRTSAELRATSVKGNAQEELGSRGAGAAGLLRRGDGLQSVISQSAVDERRAALTVTRYGAAREESNWSPCSPRREGRGLCFPLAASALQLILIRKPLLFYEKMCTSGKWSFSNLQEQLDALHQALDESRRHSQGLAATGRLLEGQLAGLERRCQEAEGTLEPLRQVLRRRQRGEQAAAAAEKRVLREQTAALRTERARLQGQLAALRARLAQVPSAGPGVGRTRNPGRGSQRRTERETMRREGTAARLEAKKEQLDQSLSALHQEVNGALRQNQQLQAQMAELEQAHTQRLQELAAQHQQDLAAEAEQLHGAQLQAAQALEFRERTHQQRVKVLEQQVASLREQLDQEEQRRRQSPQAAGSAPPSQ</sequence>
<evidence type="ECO:0000259" key="4">
    <source>
        <dbReference type="Pfam" id="PF15035"/>
    </source>
</evidence>
<accession>G3U5S9</accession>
<feature type="region of interest" description="Disordered" evidence="3">
    <location>
        <begin position="1632"/>
        <end position="1665"/>
    </location>
</feature>
<dbReference type="OMA" id="TCQKQAL"/>
<dbReference type="PANTHER" id="PTHR23159:SF16">
    <property type="entry name" value="CILIARY ROOTLET COILED-COIL PROTEIN 2"/>
    <property type="match status" value="1"/>
</dbReference>
<feature type="compositionally biased region" description="Basic and acidic residues" evidence="3">
    <location>
        <begin position="1762"/>
        <end position="1771"/>
    </location>
</feature>
<feature type="coiled-coil region" evidence="2">
    <location>
        <begin position="451"/>
        <end position="513"/>
    </location>
</feature>
<reference evidence="5" key="3">
    <citation type="submission" date="2025-09" db="UniProtKB">
        <authorList>
            <consortium name="Ensembl"/>
        </authorList>
    </citation>
    <scope>IDENTIFICATION</scope>
    <source>
        <strain evidence="5">Isolate ISIS603380</strain>
    </source>
</reference>
<evidence type="ECO:0000256" key="1">
    <source>
        <dbReference type="ARBA" id="ARBA00023054"/>
    </source>
</evidence>
<keyword evidence="1 2" id="KW-0175">Coiled coil</keyword>
<feature type="domain" description="Rootletin-like coiled-coil" evidence="4">
    <location>
        <begin position="2"/>
        <end position="137"/>
    </location>
</feature>
<dbReference type="STRING" id="9785.ENSLAFP00000023187"/>
<feature type="compositionally biased region" description="Polar residues" evidence="3">
    <location>
        <begin position="1774"/>
        <end position="1785"/>
    </location>
</feature>
<organism evidence="5 6">
    <name type="scientific">Loxodonta africana</name>
    <name type="common">African elephant</name>
    <dbReference type="NCBI Taxonomy" id="9785"/>
    <lineage>
        <taxon>Eukaryota</taxon>
        <taxon>Metazoa</taxon>
        <taxon>Chordata</taxon>
        <taxon>Craniata</taxon>
        <taxon>Vertebrata</taxon>
        <taxon>Euteleostomi</taxon>
        <taxon>Mammalia</taxon>
        <taxon>Eutheria</taxon>
        <taxon>Afrotheria</taxon>
        <taxon>Proboscidea</taxon>
        <taxon>Elephantidae</taxon>
        <taxon>Loxodonta</taxon>
    </lineage>
</organism>
<dbReference type="eggNOG" id="ENOG502QQV3">
    <property type="taxonomic scope" value="Eukaryota"/>
</dbReference>
<dbReference type="Proteomes" id="UP000007646">
    <property type="component" value="Unassembled WGS sequence"/>
</dbReference>
<feature type="compositionally biased region" description="Basic and acidic residues" evidence="3">
    <location>
        <begin position="1651"/>
        <end position="1665"/>
    </location>
</feature>
<feature type="coiled-coil region" evidence="2">
    <location>
        <begin position="1183"/>
        <end position="1217"/>
    </location>
</feature>
<dbReference type="Ensembl" id="ENSLAFT00000033291.1">
    <property type="protein sequence ID" value="ENSLAFP00000023187.1"/>
    <property type="gene ID" value="ENSLAFG00000027555.1"/>
</dbReference>
<reference evidence="5" key="2">
    <citation type="submission" date="2025-08" db="UniProtKB">
        <authorList>
            <consortium name="Ensembl"/>
        </authorList>
    </citation>
    <scope>IDENTIFICATION</scope>
    <source>
        <strain evidence="5">Isolate ISIS603380</strain>
    </source>
</reference>
<feature type="compositionally biased region" description="Basic and acidic residues" evidence="3">
    <location>
        <begin position="1078"/>
        <end position="1087"/>
    </location>
</feature>
<feature type="coiled-coil region" evidence="2">
    <location>
        <begin position="1582"/>
        <end position="1628"/>
    </location>
</feature>
<reference evidence="5 6" key="1">
    <citation type="submission" date="2009-06" db="EMBL/GenBank/DDBJ databases">
        <title>The Genome Sequence of Loxodonta africana (African elephant).</title>
        <authorList>
            <person name="Di Palma F."/>
            <person name="Heiman D."/>
            <person name="Young S."/>
            <person name="Johnson J."/>
            <person name="Lander E.S."/>
            <person name="Lindblad-Toh K."/>
        </authorList>
    </citation>
    <scope>NUCLEOTIDE SEQUENCE [LARGE SCALE GENOMIC DNA]</scope>
    <source>
        <strain evidence="5 6">Isolate ISIS603380</strain>
    </source>
</reference>
<feature type="region of interest" description="Disordered" evidence="3">
    <location>
        <begin position="1229"/>
        <end position="1275"/>
    </location>
</feature>
<dbReference type="GeneTree" id="ENSGT00940000162689"/>
<feature type="region of interest" description="Disordered" evidence="3">
    <location>
        <begin position="1762"/>
        <end position="1785"/>
    </location>
</feature>
<feature type="region of interest" description="Disordered" evidence="3">
    <location>
        <begin position="1078"/>
        <end position="1107"/>
    </location>
</feature>
<feature type="compositionally biased region" description="Polar residues" evidence="3">
    <location>
        <begin position="1231"/>
        <end position="1273"/>
    </location>
</feature>
<dbReference type="HOGENOM" id="CLU_000920_1_0_1"/>
<dbReference type="PANTHER" id="PTHR23159">
    <property type="entry name" value="CENTROSOMAL PROTEIN 2"/>
    <property type="match status" value="1"/>
</dbReference>
<name>G3U5S9_LOXAF</name>
<evidence type="ECO:0000256" key="3">
    <source>
        <dbReference type="SAM" id="MobiDB-lite"/>
    </source>
</evidence>
<dbReference type="InterPro" id="IPR055167">
    <property type="entry name" value="Rootletin-like_CC"/>
</dbReference>
<gene>
    <name evidence="5" type="primary">CROCC2</name>
</gene>
<evidence type="ECO:0000256" key="2">
    <source>
        <dbReference type="SAM" id="Coils"/>
    </source>
</evidence>
<dbReference type="InParanoid" id="G3U5S9"/>
<evidence type="ECO:0000313" key="6">
    <source>
        <dbReference type="Proteomes" id="UP000007646"/>
    </source>
</evidence>